<keyword evidence="1" id="KW-0732">Signal</keyword>
<organism evidence="2 3">
    <name type="scientific">Caligus rogercresseyi</name>
    <name type="common">Sea louse</name>
    <dbReference type="NCBI Taxonomy" id="217165"/>
    <lineage>
        <taxon>Eukaryota</taxon>
        <taxon>Metazoa</taxon>
        <taxon>Ecdysozoa</taxon>
        <taxon>Arthropoda</taxon>
        <taxon>Crustacea</taxon>
        <taxon>Multicrustacea</taxon>
        <taxon>Hexanauplia</taxon>
        <taxon>Copepoda</taxon>
        <taxon>Siphonostomatoida</taxon>
        <taxon>Caligidae</taxon>
        <taxon>Caligus</taxon>
    </lineage>
</organism>
<accession>A0A7T8KKK2</accession>
<proteinExistence type="predicted"/>
<dbReference type="AlphaFoldDB" id="A0A7T8KKK2"/>
<dbReference type="OrthoDB" id="7763192at2759"/>
<feature type="signal peptide" evidence="1">
    <location>
        <begin position="1"/>
        <end position="26"/>
    </location>
</feature>
<dbReference type="EMBL" id="CP045891">
    <property type="protein sequence ID" value="QQP57639.1"/>
    <property type="molecule type" value="Genomic_DNA"/>
</dbReference>
<keyword evidence="3" id="KW-1185">Reference proteome</keyword>
<protein>
    <recommendedName>
        <fullName evidence="4">Reverse transcriptase domain-containing protein</fullName>
    </recommendedName>
</protein>
<evidence type="ECO:0000256" key="1">
    <source>
        <dbReference type="SAM" id="SignalP"/>
    </source>
</evidence>
<reference evidence="3" key="1">
    <citation type="submission" date="2021-01" db="EMBL/GenBank/DDBJ databases">
        <title>Caligus Genome Assembly.</title>
        <authorList>
            <person name="Gallardo-Escarate C."/>
        </authorList>
    </citation>
    <scope>NUCLEOTIDE SEQUENCE [LARGE SCALE GENOMIC DNA]</scope>
</reference>
<evidence type="ECO:0000313" key="2">
    <source>
        <dbReference type="EMBL" id="QQP57639.1"/>
    </source>
</evidence>
<dbReference type="Proteomes" id="UP000595437">
    <property type="component" value="Chromosome 2"/>
</dbReference>
<gene>
    <name evidence="2" type="ORF">FKW44_002692</name>
</gene>
<feature type="non-terminal residue" evidence="2">
    <location>
        <position position="1"/>
    </location>
</feature>
<name>A0A7T8KKK2_CALRO</name>
<evidence type="ECO:0000313" key="3">
    <source>
        <dbReference type="Proteomes" id="UP000595437"/>
    </source>
</evidence>
<sequence length="112" mass="11906">SSNGVIQGSILGPILYLILVADVTSCVGVGNEDNSGYADDFFLWAVGDSLEGVGPFFESRQTPSPDSQGERKRDGFACHAISVWNIYKASMLATTLHAARTTARVIGRSVPT</sequence>
<feature type="chain" id="PRO_5030705780" description="Reverse transcriptase domain-containing protein" evidence="1">
    <location>
        <begin position="27"/>
        <end position="112"/>
    </location>
</feature>
<evidence type="ECO:0008006" key="4">
    <source>
        <dbReference type="Google" id="ProtNLM"/>
    </source>
</evidence>